<feature type="transmembrane region" description="Helical" evidence="1">
    <location>
        <begin position="20"/>
        <end position="41"/>
    </location>
</feature>
<organism evidence="3 4">
    <name type="scientific">Halorussus caseinilyticus</name>
    <dbReference type="NCBI Taxonomy" id="3034025"/>
    <lineage>
        <taxon>Archaea</taxon>
        <taxon>Methanobacteriati</taxon>
        <taxon>Methanobacteriota</taxon>
        <taxon>Stenosarchaea group</taxon>
        <taxon>Halobacteria</taxon>
        <taxon>Halobacteriales</taxon>
        <taxon>Haladaptataceae</taxon>
        <taxon>Halorussus</taxon>
    </lineage>
</organism>
<feature type="transmembrane region" description="Helical" evidence="1">
    <location>
        <begin position="106"/>
        <end position="124"/>
    </location>
</feature>
<reference evidence="3 4" key="1">
    <citation type="journal article" date="2019" name="Int. J. Syst. Evol. Microbiol.">
        <title>The Global Catalogue of Microorganisms (GCM) 10K type strain sequencing project: providing services to taxonomists for standard genome sequencing and annotation.</title>
        <authorList>
            <consortium name="The Broad Institute Genomics Platform"/>
            <consortium name="The Broad Institute Genome Sequencing Center for Infectious Disease"/>
            <person name="Wu L."/>
            <person name="Ma J."/>
        </authorList>
    </citation>
    <scope>NUCLEOTIDE SEQUENCE [LARGE SCALE GENOMIC DNA]</scope>
    <source>
        <strain evidence="3 4">DT72</strain>
    </source>
</reference>
<accession>A0ABD5WGH3</accession>
<feature type="transmembrane region" description="Helical" evidence="1">
    <location>
        <begin position="131"/>
        <end position="155"/>
    </location>
</feature>
<evidence type="ECO:0000256" key="1">
    <source>
        <dbReference type="SAM" id="Phobius"/>
    </source>
</evidence>
<dbReference type="RefSeq" id="WP_276279210.1">
    <property type="nucleotide sequence ID" value="NZ_CP119809.1"/>
</dbReference>
<comment type="caution">
    <text evidence="3">The sequence shown here is derived from an EMBL/GenBank/DDBJ whole genome shotgun (WGS) entry which is preliminary data.</text>
</comment>
<sequence>MSPVDETTAASDGRVRRGTLARGAVAGVGAWLLGYLLAYVWKARAVSEALEGVGFVSRLLGGEAIPAWKGVTWLFLNAHFVATRFPTVTGGTRTTNVVTGEGGSTLLLALPPLLLLVAGAVAAYGRPGGLAAGAALALGYLPLSAMAAFVTTHAIGDTWAAISADPVTAILLAGVVYPAAFGAVGGVVVGAVE</sequence>
<evidence type="ECO:0000313" key="3">
    <source>
        <dbReference type="EMBL" id="MFC7079707.1"/>
    </source>
</evidence>
<feature type="domain" description="DUF7978" evidence="2">
    <location>
        <begin position="8"/>
        <end position="191"/>
    </location>
</feature>
<proteinExistence type="predicted"/>
<keyword evidence="1" id="KW-1133">Transmembrane helix</keyword>
<feature type="transmembrane region" description="Helical" evidence="1">
    <location>
        <begin position="167"/>
        <end position="192"/>
    </location>
</feature>
<keyword evidence="1" id="KW-0812">Transmembrane</keyword>
<dbReference type="GeneID" id="79303773"/>
<evidence type="ECO:0000313" key="4">
    <source>
        <dbReference type="Proteomes" id="UP001596407"/>
    </source>
</evidence>
<dbReference type="AlphaFoldDB" id="A0ABD5WGH3"/>
<dbReference type="Pfam" id="PF25933">
    <property type="entry name" value="DUF7978"/>
    <property type="match status" value="1"/>
</dbReference>
<dbReference type="EMBL" id="JBHSZH010000005">
    <property type="protein sequence ID" value="MFC7079707.1"/>
    <property type="molecule type" value="Genomic_DNA"/>
</dbReference>
<dbReference type="InterPro" id="IPR058284">
    <property type="entry name" value="DUF7978"/>
</dbReference>
<dbReference type="Proteomes" id="UP001596407">
    <property type="component" value="Unassembled WGS sequence"/>
</dbReference>
<keyword evidence="4" id="KW-1185">Reference proteome</keyword>
<name>A0ABD5WGH3_9EURY</name>
<gene>
    <name evidence="3" type="ORF">ACFQJ6_05680</name>
</gene>
<evidence type="ECO:0000259" key="2">
    <source>
        <dbReference type="Pfam" id="PF25933"/>
    </source>
</evidence>
<keyword evidence="1" id="KW-0472">Membrane</keyword>
<protein>
    <submittedName>
        <fullName evidence="3">Transporter</fullName>
    </submittedName>
</protein>